<dbReference type="InterPro" id="IPR002213">
    <property type="entry name" value="UDP_glucos_trans"/>
</dbReference>
<dbReference type="SUPFAM" id="SSF53756">
    <property type="entry name" value="UDP-Glycosyltransferase/glycogen phosphorylase"/>
    <property type="match status" value="1"/>
</dbReference>
<dbReference type="RefSeq" id="WP_095986041.1">
    <property type="nucleotide sequence ID" value="NZ_CP022098.1"/>
</dbReference>
<proteinExistence type="predicted"/>
<evidence type="ECO:0000259" key="1">
    <source>
        <dbReference type="Pfam" id="PF03033"/>
    </source>
</evidence>
<organism evidence="3 4">
    <name type="scientific">Cystobacter fuscus</name>
    <dbReference type="NCBI Taxonomy" id="43"/>
    <lineage>
        <taxon>Bacteria</taxon>
        <taxon>Pseudomonadati</taxon>
        <taxon>Myxococcota</taxon>
        <taxon>Myxococcia</taxon>
        <taxon>Myxococcales</taxon>
        <taxon>Cystobacterineae</taxon>
        <taxon>Archangiaceae</taxon>
        <taxon>Cystobacter</taxon>
    </lineage>
</organism>
<dbReference type="GO" id="GO:0005975">
    <property type="term" value="P:carbohydrate metabolic process"/>
    <property type="evidence" value="ECO:0007669"/>
    <property type="project" value="InterPro"/>
</dbReference>
<dbReference type="GO" id="GO:0008194">
    <property type="term" value="F:UDP-glycosyltransferase activity"/>
    <property type="evidence" value="ECO:0007669"/>
    <property type="project" value="InterPro"/>
</dbReference>
<dbReference type="InterPro" id="IPR010610">
    <property type="entry name" value="EryCIII-like_C"/>
</dbReference>
<evidence type="ECO:0000313" key="3">
    <source>
        <dbReference type="EMBL" id="ATB37770.1"/>
    </source>
</evidence>
<dbReference type="Proteomes" id="UP000217257">
    <property type="component" value="Chromosome"/>
</dbReference>
<dbReference type="Pfam" id="PF06722">
    <property type="entry name" value="EryCIII-like_C"/>
    <property type="match status" value="1"/>
</dbReference>
<reference evidence="3 4" key="1">
    <citation type="submission" date="2017-06" db="EMBL/GenBank/DDBJ databases">
        <title>Sequencing and comparative analysis of myxobacterial genomes.</title>
        <authorList>
            <person name="Rupp O."/>
            <person name="Goesmann A."/>
            <person name="Sogaard-Andersen L."/>
        </authorList>
    </citation>
    <scope>NUCLEOTIDE SEQUENCE [LARGE SCALE GENOMIC DNA]</scope>
    <source>
        <strain evidence="3 4">DSM 52655</strain>
    </source>
</reference>
<dbReference type="KEGG" id="cfus:CYFUS_003195"/>
<dbReference type="AlphaFoldDB" id="A0A250J2L9"/>
<keyword evidence="3" id="KW-0808">Transferase</keyword>
<feature type="domain" description="Glycosyltransferase family 28 N-terminal" evidence="1">
    <location>
        <begin position="3"/>
        <end position="68"/>
    </location>
</feature>
<dbReference type="PANTHER" id="PTHR48050">
    <property type="entry name" value="STEROL 3-BETA-GLUCOSYLTRANSFERASE"/>
    <property type="match status" value="1"/>
</dbReference>
<dbReference type="PANTHER" id="PTHR48050:SF13">
    <property type="entry name" value="STEROL 3-BETA-GLUCOSYLTRANSFERASE UGT80A2"/>
    <property type="match status" value="1"/>
</dbReference>
<dbReference type="GO" id="GO:0033072">
    <property type="term" value="P:vancomycin biosynthetic process"/>
    <property type="evidence" value="ECO:0007669"/>
    <property type="project" value="UniProtKB-ARBA"/>
</dbReference>
<feature type="domain" description="Erythromycin biosynthesis protein CIII-like C-terminal" evidence="2">
    <location>
        <begin position="308"/>
        <end position="408"/>
    </location>
</feature>
<dbReference type="EMBL" id="CP022098">
    <property type="protein sequence ID" value="ATB37770.1"/>
    <property type="molecule type" value="Genomic_DNA"/>
</dbReference>
<evidence type="ECO:0000313" key="4">
    <source>
        <dbReference type="Proteomes" id="UP000217257"/>
    </source>
</evidence>
<dbReference type="InterPro" id="IPR004276">
    <property type="entry name" value="GlycoTrans_28_N"/>
</dbReference>
<evidence type="ECO:0000259" key="2">
    <source>
        <dbReference type="Pfam" id="PF06722"/>
    </source>
</evidence>
<gene>
    <name evidence="3" type="ORF">CYFUS_003195</name>
</gene>
<name>A0A250J2L9_9BACT</name>
<dbReference type="FunFam" id="3.40.50.2000:FF:000009">
    <property type="entry name" value="Sterol 3-beta-glucosyltransferase UGT80A2"/>
    <property type="match status" value="1"/>
</dbReference>
<dbReference type="CDD" id="cd03784">
    <property type="entry name" value="GT1_Gtf-like"/>
    <property type="match status" value="1"/>
</dbReference>
<dbReference type="Gene3D" id="3.40.50.2000">
    <property type="entry name" value="Glycogen Phosphorylase B"/>
    <property type="match status" value="2"/>
</dbReference>
<dbReference type="GO" id="GO:0016758">
    <property type="term" value="F:hexosyltransferase activity"/>
    <property type="evidence" value="ECO:0007669"/>
    <property type="project" value="InterPro"/>
</dbReference>
<sequence>MKITVLVLGTRGDVQPFIALAIALQRRGHEVCVATSRSFADMVAHSGVRYVPVSADYEEWFQSEEGIRWMAGSDNTARFMRMLAGEGVGIDSRLKPRMHRELLAACEGTDAIVANLVIEDSAACIAEKLEVPFIPGYTMPMLPTSEFPSPFISERKLPLRAMNRLTHTLLETFYWQGQKRLIHAWRAELGLPPTAISMREKLWRAGTPILHCYSSHLVPRPSDWSAANVITGPWMMPPDVRASAGGAPSSELIRWLDQGPPPIYLGYWRLPSMDKAGMVRLAIEVANTLGVRFAIGASWSAEEIAALRVPESIFITRSVDHDWLFARCSATVHHGGAGTTAATLRAGLPTVICSICNDQPFWGNRVTALGVGYSMPFKQLTAARLTQALRHIQDGAVRDRANRLGELMRREDGTATAVRIIEERVPGAPLRS</sequence>
<dbReference type="Pfam" id="PF03033">
    <property type="entry name" value="Glyco_transf_28"/>
    <property type="match status" value="1"/>
</dbReference>
<dbReference type="InterPro" id="IPR050426">
    <property type="entry name" value="Glycosyltransferase_28"/>
</dbReference>
<protein>
    <submittedName>
        <fullName evidence="3">UDP-glucose--sterol glucosyltransferase</fullName>
    </submittedName>
</protein>
<accession>A0A250J2L9</accession>